<gene>
    <name evidence="2" type="ORF">KFK09_026388</name>
</gene>
<name>A0A8T3A7P0_DENNO</name>
<accession>A0A8T3A7P0</accession>
<keyword evidence="3" id="KW-1185">Reference proteome</keyword>
<organism evidence="2 3">
    <name type="scientific">Dendrobium nobile</name>
    <name type="common">Orchid</name>
    <dbReference type="NCBI Taxonomy" id="94219"/>
    <lineage>
        <taxon>Eukaryota</taxon>
        <taxon>Viridiplantae</taxon>
        <taxon>Streptophyta</taxon>
        <taxon>Embryophyta</taxon>
        <taxon>Tracheophyta</taxon>
        <taxon>Spermatophyta</taxon>
        <taxon>Magnoliopsida</taxon>
        <taxon>Liliopsida</taxon>
        <taxon>Asparagales</taxon>
        <taxon>Orchidaceae</taxon>
        <taxon>Epidendroideae</taxon>
        <taxon>Malaxideae</taxon>
        <taxon>Dendrobiinae</taxon>
        <taxon>Dendrobium</taxon>
    </lineage>
</organism>
<dbReference type="Proteomes" id="UP000829196">
    <property type="component" value="Unassembled WGS sequence"/>
</dbReference>
<dbReference type="EMBL" id="JAGYWB010000018">
    <property type="protein sequence ID" value="KAI0492123.1"/>
    <property type="molecule type" value="Genomic_DNA"/>
</dbReference>
<dbReference type="AlphaFoldDB" id="A0A8T3A7P0"/>
<reference evidence="2" key="1">
    <citation type="journal article" date="2022" name="Front. Genet.">
        <title>Chromosome-Scale Assembly of the Dendrobium nobile Genome Provides Insights Into the Molecular Mechanism of the Biosynthesis of the Medicinal Active Ingredient of Dendrobium.</title>
        <authorList>
            <person name="Xu Q."/>
            <person name="Niu S.-C."/>
            <person name="Li K.-L."/>
            <person name="Zheng P.-J."/>
            <person name="Zhang X.-J."/>
            <person name="Jia Y."/>
            <person name="Liu Y."/>
            <person name="Niu Y.-X."/>
            <person name="Yu L.-H."/>
            <person name="Chen D.-F."/>
            <person name="Zhang G.-Q."/>
        </authorList>
    </citation>
    <scope>NUCLEOTIDE SEQUENCE</scope>
    <source>
        <tissue evidence="2">Leaf</tissue>
    </source>
</reference>
<evidence type="ECO:0000313" key="2">
    <source>
        <dbReference type="EMBL" id="KAI0492123.1"/>
    </source>
</evidence>
<sequence length="198" mass="22545">MAPHTRTHVRNTESREETEVEIVVPTNTIENYVAGTSNEEQKRKRGPTYMCKLQLCNVPKRILKDQWKNLLSYWNSEESKVGTKVAVESVLDSTKTVAIGYIQSMDPTHMVGNYPLGQNWCSIHINIPVNWEEHLIRPYSTLTIIGHAIGTYVAWPQALDKGKAVRNEVEPKDRSGGRDTILLKIWIHCLFPQCTNST</sequence>
<evidence type="ECO:0000259" key="1">
    <source>
        <dbReference type="Pfam" id="PF03017"/>
    </source>
</evidence>
<dbReference type="Pfam" id="PF03017">
    <property type="entry name" value="Transposase_23"/>
    <property type="match status" value="1"/>
</dbReference>
<dbReference type="InterPro" id="IPR004264">
    <property type="entry name" value="Transposase_23"/>
</dbReference>
<evidence type="ECO:0000313" key="3">
    <source>
        <dbReference type="Proteomes" id="UP000829196"/>
    </source>
</evidence>
<proteinExistence type="predicted"/>
<dbReference type="OrthoDB" id="671689at2759"/>
<comment type="caution">
    <text evidence="2">The sequence shown here is derived from an EMBL/GenBank/DDBJ whole genome shotgun (WGS) entry which is preliminary data.</text>
</comment>
<protein>
    <recommendedName>
        <fullName evidence="1">Transposase Tnp1/En/Spm-like domain-containing protein</fullName>
    </recommendedName>
</protein>
<feature type="domain" description="Transposase Tnp1/En/Spm-like" evidence="1">
    <location>
        <begin position="89"/>
        <end position="148"/>
    </location>
</feature>